<gene>
    <name evidence="2" type="ORF">GCM10010478_63690</name>
</gene>
<sequence length="106" mass="11191">MAGAGGDVKEVSHARLDHLIAVDELHPALGDEERLVLVVMDVRGVVGVRRDGSLLGLSFPPVWAPVTFTASFSSPTYRIRPSSPRTMKPLAAVQSGSSLSGRAKPS</sequence>
<protein>
    <submittedName>
        <fullName evidence="2">Uncharacterized protein</fullName>
    </submittedName>
</protein>
<proteinExistence type="predicted"/>
<dbReference type="EMBL" id="BAAAVA010000137">
    <property type="protein sequence ID" value="GAA2954869.1"/>
    <property type="molecule type" value="Genomic_DNA"/>
</dbReference>
<evidence type="ECO:0000313" key="2">
    <source>
        <dbReference type="EMBL" id="GAA2954869.1"/>
    </source>
</evidence>
<reference evidence="2 3" key="1">
    <citation type="journal article" date="2019" name="Int. J. Syst. Evol. Microbiol.">
        <title>The Global Catalogue of Microorganisms (GCM) 10K type strain sequencing project: providing services to taxonomists for standard genome sequencing and annotation.</title>
        <authorList>
            <consortium name="The Broad Institute Genomics Platform"/>
            <consortium name="The Broad Institute Genome Sequencing Center for Infectious Disease"/>
            <person name="Wu L."/>
            <person name="Ma J."/>
        </authorList>
    </citation>
    <scope>NUCLEOTIDE SEQUENCE [LARGE SCALE GENOMIC DNA]</scope>
    <source>
        <strain evidence="2 3">JCM 9650</strain>
    </source>
</reference>
<organism evidence="2 3">
    <name type="scientific">Streptomyces erythrogriseus</name>
    <dbReference type="NCBI Taxonomy" id="284027"/>
    <lineage>
        <taxon>Bacteria</taxon>
        <taxon>Bacillati</taxon>
        <taxon>Actinomycetota</taxon>
        <taxon>Actinomycetes</taxon>
        <taxon>Kitasatosporales</taxon>
        <taxon>Streptomycetaceae</taxon>
        <taxon>Streptomyces</taxon>
        <taxon>Streptomyces griseoincarnatus group</taxon>
    </lineage>
</organism>
<name>A0ABN3XHP4_9ACTN</name>
<evidence type="ECO:0000256" key="1">
    <source>
        <dbReference type="SAM" id="MobiDB-lite"/>
    </source>
</evidence>
<feature type="region of interest" description="Disordered" evidence="1">
    <location>
        <begin position="79"/>
        <end position="106"/>
    </location>
</feature>
<evidence type="ECO:0000313" key="3">
    <source>
        <dbReference type="Proteomes" id="UP001501423"/>
    </source>
</evidence>
<comment type="caution">
    <text evidence="2">The sequence shown here is derived from an EMBL/GenBank/DDBJ whole genome shotgun (WGS) entry which is preliminary data.</text>
</comment>
<keyword evidence="3" id="KW-1185">Reference proteome</keyword>
<accession>A0ABN3XHP4</accession>
<dbReference type="Proteomes" id="UP001501423">
    <property type="component" value="Unassembled WGS sequence"/>
</dbReference>